<dbReference type="RefSeq" id="XP_001887091.1">
    <property type="nucleotide sequence ID" value="XM_001887056.1"/>
</dbReference>
<protein>
    <submittedName>
        <fullName evidence="2">Predicted protein</fullName>
    </submittedName>
</protein>
<dbReference type="HOGENOM" id="CLU_1142755_0_0_1"/>
<evidence type="ECO:0000313" key="2">
    <source>
        <dbReference type="EMBL" id="EDR02414.1"/>
    </source>
</evidence>
<organism evidence="3">
    <name type="scientific">Laccaria bicolor (strain S238N-H82 / ATCC MYA-4686)</name>
    <name type="common">Bicoloured deceiver</name>
    <name type="synonym">Laccaria laccata var. bicolor</name>
    <dbReference type="NCBI Taxonomy" id="486041"/>
    <lineage>
        <taxon>Eukaryota</taxon>
        <taxon>Fungi</taxon>
        <taxon>Dikarya</taxon>
        <taxon>Basidiomycota</taxon>
        <taxon>Agaricomycotina</taxon>
        <taxon>Agaricomycetes</taxon>
        <taxon>Agaricomycetidae</taxon>
        <taxon>Agaricales</taxon>
        <taxon>Agaricineae</taxon>
        <taxon>Hydnangiaceae</taxon>
        <taxon>Laccaria</taxon>
    </lineage>
</organism>
<keyword evidence="3" id="KW-1185">Reference proteome</keyword>
<dbReference type="STRING" id="486041.B0DT13"/>
<dbReference type="InParanoid" id="B0DT13"/>
<dbReference type="KEGG" id="lbc:LACBIDRAFT_309763"/>
<evidence type="ECO:0000313" key="3">
    <source>
        <dbReference type="Proteomes" id="UP000001194"/>
    </source>
</evidence>
<name>B0DT13_LACBS</name>
<dbReference type="EMBL" id="DS547131">
    <property type="protein sequence ID" value="EDR02414.1"/>
    <property type="molecule type" value="Genomic_DNA"/>
</dbReference>
<reference evidence="2 3" key="1">
    <citation type="journal article" date="2008" name="Nature">
        <title>The genome of Laccaria bicolor provides insights into mycorrhizal symbiosis.</title>
        <authorList>
            <person name="Martin F."/>
            <person name="Aerts A."/>
            <person name="Ahren D."/>
            <person name="Brun A."/>
            <person name="Danchin E.G.J."/>
            <person name="Duchaussoy F."/>
            <person name="Gibon J."/>
            <person name="Kohler A."/>
            <person name="Lindquist E."/>
            <person name="Pereda V."/>
            <person name="Salamov A."/>
            <person name="Shapiro H.J."/>
            <person name="Wuyts J."/>
            <person name="Blaudez D."/>
            <person name="Buee M."/>
            <person name="Brokstein P."/>
            <person name="Canbaeck B."/>
            <person name="Cohen D."/>
            <person name="Courty P.E."/>
            <person name="Coutinho P.M."/>
            <person name="Delaruelle C."/>
            <person name="Detter J.C."/>
            <person name="Deveau A."/>
            <person name="DiFazio S."/>
            <person name="Duplessis S."/>
            <person name="Fraissinet-Tachet L."/>
            <person name="Lucic E."/>
            <person name="Frey-Klett P."/>
            <person name="Fourrey C."/>
            <person name="Feussner I."/>
            <person name="Gay G."/>
            <person name="Grimwood J."/>
            <person name="Hoegger P.J."/>
            <person name="Jain P."/>
            <person name="Kilaru S."/>
            <person name="Labbe J."/>
            <person name="Lin Y.C."/>
            <person name="Legue V."/>
            <person name="Le Tacon F."/>
            <person name="Marmeisse R."/>
            <person name="Melayah D."/>
            <person name="Montanini B."/>
            <person name="Muratet M."/>
            <person name="Nehls U."/>
            <person name="Niculita-Hirzel H."/>
            <person name="Oudot-Le Secq M.P."/>
            <person name="Peter M."/>
            <person name="Quesneville H."/>
            <person name="Rajashekar B."/>
            <person name="Reich M."/>
            <person name="Rouhier N."/>
            <person name="Schmutz J."/>
            <person name="Yin T."/>
            <person name="Chalot M."/>
            <person name="Henrissat B."/>
            <person name="Kuees U."/>
            <person name="Lucas S."/>
            <person name="Van de Peer Y."/>
            <person name="Podila G.K."/>
            <person name="Polle A."/>
            <person name="Pukkila P.J."/>
            <person name="Richardson P.M."/>
            <person name="Rouze P."/>
            <person name="Sanders I.R."/>
            <person name="Stajich J.E."/>
            <person name="Tunlid A."/>
            <person name="Tuskan G."/>
            <person name="Grigoriev I.V."/>
        </authorList>
    </citation>
    <scope>NUCLEOTIDE SEQUENCE [LARGE SCALE GENOMIC DNA]</scope>
    <source>
        <strain evidence="3">S238N-H82 / ATCC MYA-4686</strain>
    </source>
</reference>
<feature type="compositionally biased region" description="Basic and acidic residues" evidence="1">
    <location>
        <begin position="45"/>
        <end position="60"/>
    </location>
</feature>
<dbReference type="AlphaFoldDB" id="B0DT13"/>
<dbReference type="GeneID" id="6082635"/>
<proteinExistence type="predicted"/>
<gene>
    <name evidence="2" type="ORF">LACBIDRAFT_309763</name>
</gene>
<dbReference type="Proteomes" id="UP000001194">
    <property type="component" value="Unassembled WGS sequence"/>
</dbReference>
<accession>B0DT13</accession>
<feature type="region of interest" description="Disordered" evidence="1">
    <location>
        <begin position="27"/>
        <end position="106"/>
    </location>
</feature>
<feature type="compositionally biased region" description="Basic and acidic residues" evidence="1">
    <location>
        <begin position="27"/>
        <end position="38"/>
    </location>
</feature>
<sequence length="243" mass="26786">MLKPIFNPVPDFNVSMSADHVECERHNVRPSRTVDKTRIAAAIDSKLRDKDGDPIPEKQQRAPQARKAVPKCKRNDACDEESDPDDGDFAVSGEGSEDSTSDDEPVIISNIEVADMLPSKTIPEASGHKSCTKAKGKQAASRPSKKKARRAPVKIEEVKDEDSTRNIAARKAPVTEAAVGHQDKCKTGKGVKKNPIYWFFKVVSSNAEGSVGNPGDKHYWCYHSSHKIIMITKGMNSNLNREY</sequence>
<feature type="compositionally biased region" description="Acidic residues" evidence="1">
    <location>
        <begin position="78"/>
        <end position="88"/>
    </location>
</feature>
<dbReference type="OrthoDB" id="3259181at2759"/>
<feature type="compositionally biased region" description="Acidic residues" evidence="1">
    <location>
        <begin position="95"/>
        <end position="105"/>
    </location>
</feature>
<evidence type="ECO:0000256" key="1">
    <source>
        <dbReference type="SAM" id="MobiDB-lite"/>
    </source>
</evidence>
<feature type="region of interest" description="Disordered" evidence="1">
    <location>
        <begin position="118"/>
        <end position="151"/>
    </location>
</feature>